<dbReference type="PROSITE" id="PS51278">
    <property type="entry name" value="GATASE_TYPE_2"/>
    <property type="match status" value="1"/>
</dbReference>
<evidence type="ECO:0000256" key="2">
    <source>
        <dbReference type="ARBA" id="ARBA00022962"/>
    </source>
</evidence>
<gene>
    <name evidence="4" type="primary">purF_2</name>
    <name evidence="4" type="ORF">HAINFHK1212_1086</name>
</gene>
<evidence type="ECO:0000256" key="1">
    <source>
        <dbReference type="ARBA" id="ARBA00022679"/>
    </source>
</evidence>
<dbReference type="GO" id="GO:0004044">
    <property type="term" value="F:amidophosphoribosyltransferase activity"/>
    <property type="evidence" value="ECO:0007669"/>
    <property type="project" value="UniProtKB-EC"/>
</dbReference>
<reference evidence="4" key="1">
    <citation type="journal article" date="2010" name="Genomics">
        <title>Tracing phylogenomic events leading to diversity of Haemophilus influenzae and the emergence of Brazilian Purpuric Fever (BPF)-associated clones.</title>
        <authorList>
            <person name="Papazisi L."/>
            <person name="Ratnayake S."/>
            <person name="Remortel B.G."/>
            <person name="Bock G.R."/>
            <person name="Liang W."/>
            <person name="Saeed A.I."/>
            <person name="Liu J."/>
            <person name="Fleischmann R.D."/>
            <person name="Kilian M."/>
            <person name="Peterson S.N."/>
        </authorList>
    </citation>
    <scope>NUCLEOTIDE SEQUENCE [LARGE SCALE GENOMIC DNA]</scope>
    <source>
        <strain evidence="4">HK1212</strain>
    </source>
</reference>
<dbReference type="SUPFAM" id="SSF56235">
    <property type="entry name" value="N-terminal nucleophile aminohydrolases (Ntn hydrolases)"/>
    <property type="match status" value="1"/>
</dbReference>
<dbReference type="AlphaFoldDB" id="A0A7G2JXS0"/>
<feature type="domain" description="Glutamine amidotransferase type-2" evidence="3">
    <location>
        <begin position="1"/>
        <end position="63"/>
    </location>
</feature>
<keyword evidence="1 4" id="KW-0808">Transferase</keyword>
<dbReference type="EMBL" id="ABFC01000862">
    <property type="protein sequence ID" value="EFA28232.1"/>
    <property type="molecule type" value="Genomic_DNA"/>
</dbReference>
<name>A0A7G2JXS0_HAEIF</name>
<sequence length="82" mass="9191">MIIGHGMVAFRDPFGIRPLVLGKREENGKTDYMFASETVALDIVGFDFVRDIAPGEAVYVTFDGELYSQQMCRKCGAKSLYF</sequence>
<evidence type="ECO:0000313" key="4">
    <source>
        <dbReference type="EMBL" id="EFA28232.1"/>
    </source>
</evidence>
<proteinExistence type="predicted"/>
<dbReference type="InterPro" id="IPR029055">
    <property type="entry name" value="Ntn_hydrolases_N"/>
</dbReference>
<keyword evidence="4" id="KW-0328">Glycosyltransferase</keyword>
<comment type="caution">
    <text evidence="4">The sequence shown here is derived from an EMBL/GenBank/DDBJ whole genome shotgun (WGS) entry which is preliminary data.</text>
</comment>
<dbReference type="PANTHER" id="PTHR11907">
    <property type="entry name" value="AMIDOPHOSPHORIBOSYLTRANSFERASE"/>
    <property type="match status" value="1"/>
</dbReference>
<evidence type="ECO:0000259" key="3">
    <source>
        <dbReference type="PROSITE" id="PS51278"/>
    </source>
</evidence>
<dbReference type="EC" id="2.4.2.14" evidence="4"/>
<protein>
    <submittedName>
        <fullName evidence="4">Amidophosphoribosyltransferase</fullName>
        <ecNumber evidence="4">2.4.2.14</ecNumber>
    </submittedName>
</protein>
<organism evidence="4">
    <name type="scientific">Haemophilus influenzae HK1212</name>
    <dbReference type="NCBI Taxonomy" id="456482"/>
    <lineage>
        <taxon>Bacteria</taxon>
        <taxon>Pseudomonadati</taxon>
        <taxon>Pseudomonadota</taxon>
        <taxon>Gammaproteobacteria</taxon>
        <taxon>Pasteurellales</taxon>
        <taxon>Pasteurellaceae</taxon>
        <taxon>Haemophilus</taxon>
    </lineage>
</organism>
<accession>A0A7G2JXS0</accession>
<dbReference type="Gene3D" id="3.60.20.10">
    <property type="entry name" value="Glutamine Phosphoribosylpyrophosphate, subunit 1, domain 1"/>
    <property type="match status" value="1"/>
</dbReference>
<keyword evidence="2" id="KW-0315">Glutamine amidotransferase</keyword>
<dbReference type="InterPro" id="IPR017932">
    <property type="entry name" value="GATase_2_dom"/>
</dbReference>